<dbReference type="Pfam" id="PF01652">
    <property type="entry name" value="IF4E"/>
    <property type="match status" value="1"/>
</dbReference>
<dbReference type="Gene3D" id="3.30.760.10">
    <property type="entry name" value="RNA Cap, Translation Initiation Factor Eif4e"/>
    <property type="match status" value="1"/>
</dbReference>
<keyword evidence="1" id="KW-0694">RNA-binding</keyword>
<dbReference type="InterPro" id="IPR023398">
    <property type="entry name" value="TIF_eIF4e-like"/>
</dbReference>
<accession>A0AAD7KB16</accession>
<name>A0AAD7KB16_9AGAR</name>
<evidence type="ECO:0000256" key="1">
    <source>
        <dbReference type="RuleBase" id="RU004374"/>
    </source>
</evidence>
<keyword evidence="1 2" id="KW-0396">Initiation factor</keyword>
<comment type="similarity">
    <text evidence="1">Belongs to the eukaryotic initiation factor 4E family.</text>
</comment>
<dbReference type="GO" id="GO:0003743">
    <property type="term" value="F:translation initiation factor activity"/>
    <property type="evidence" value="ECO:0007669"/>
    <property type="project" value="UniProtKB-KW"/>
</dbReference>
<dbReference type="AlphaFoldDB" id="A0AAD7KB16"/>
<dbReference type="PANTHER" id="PTHR11960">
    <property type="entry name" value="EUKARYOTIC TRANSLATION INITIATION FACTOR 4E RELATED"/>
    <property type="match status" value="1"/>
</dbReference>
<feature type="non-terminal residue" evidence="2">
    <location>
        <position position="215"/>
    </location>
</feature>
<dbReference type="EMBL" id="JARJLG010000004">
    <property type="protein sequence ID" value="KAJ7781892.1"/>
    <property type="molecule type" value="Genomic_DNA"/>
</dbReference>
<dbReference type="GO" id="GO:0016281">
    <property type="term" value="C:eukaryotic translation initiation factor 4F complex"/>
    <property type="evidence" value="ECO:0007669"/>
    <property type="project" value="TreeGrafter"/>
</dbReference>
<comment type="caution">
    <text evidence="2">The sequence shown here is derived from an EMBL/GenBank/DDBJ whole genome shotgun (WGS) entry which is preliminary data.</text>
</comment>
<feature type="non-terminal residue" evidence="2">
    <location>
        <position position="1"/>
    </location>
</feature>
<dbReference type="InterPro" id="IPR001040">
    <property type="entry name" value="TIF_eIF_4E"/>
</dbReference>
<reference evidence="2" key="1">
    <citation type="submission" date="2023-03" db="EMBL/GenBank/DDBJ databases">
        <title>Massive genome expansion in bonnet fungi (Mycena s.s.) driven by repeated elements and novel gene families across ecological guilds.</title>
        <authorList>
            <consortium name="Lawrence Berkeley National Laboratory"/>
            <person name="Harder C.B."/>
            <person name="Miyauchi S."/>
            <person name="Viragh M."/>
            <person name="Kuo A."/>
            <person name="Thoen E."/>
            <person name="Andreopoulos B."/>
            <person name="Lu D."/>
            <person name="Skrede I."/>
            <person name="Drula E."/>
            <person name="Henrissat B."/>
            <person name="Morin E."/>
            <person name="Kohler A."/>
            <person name="Barry K."/>
            <person name="LaButti K."/>
            <person name="Morin E."/>
            <person name="Salamov A."/>
            <person name="Lipzen A."/>
            <person name="Mereny Z."/>
            <person name="Hegedus B."/>
            <person name="Baldrian P."/>
            <person name="Stursova M."/>
            <person name="Weitz H."/>
            <person name="Taylor A."/>
            <person name="Grigoriev I.V."/>
            <person name="Nagy L.G."/>
            <person name="Martin F."/>
            <person name="Kauserud H."/>
        </authorList>
    </citation>
    <scope>NUCLEOTIDE SEQUENCE</scope>
    <source>
        <strain evidence="2">CBHHK188m</strain>
    </source>
</reference>
<dbReference type="SUPFAM" id="SSF55418">
    <property type="entry name" value="eIF4e-like"/>
    <property type="match status" value="1"/>
</dbReference>
<keyword evidence="3" id="KW-1185">Reference proteome</keyword>
<evidence type="ECO:0000313" key="2">
    <source>
        <dbReference type="EMBL" id="KAJ7781892.1"/>
    </source>
</evidence>
<dbReference type="GO" id="GO:0000340">
    <property type="term" value="F:RNA 7-methylguanosine cap binding"/>
    <property type="evidence" value="ECO:0007669"/>
    <property type="project" value="TreeGrafter"/>
</dbReference>
<dbReference type="Proteomes" id="UP001215280">
    <property type="component" value="Unassembled WGS sequence"/>
</dbReference>
<evidence type="ECO:0000313" key="3">
    <source>
        <dbReference type="Proteomes" id="UP001215280"/>
    </source>
</evidence>
<gene>
    <name evidence="2" type="ORF">DFH07DRAFT_724756</name>
</gene>
<keyword evidence="1" id="KW-0648">Protein biosynthesis</keyword>
<sequence length="215" mass="24446">ESPEHPLEYPWTIYHDTKTKVPFSQAPVPGLVAHPPESTDHEARLTVAGEFSTIKEFCHYFKPPSVLKRNLNSHLFKAGIKPTWEDEVNPNGGKSVLTMKNNPVLLDRCWNWLAMALVSKELKEGYDLICGAVVSLRSKVDRIQVWTRSKDDLEKLNGIRKKLIKLLDVSEADRFGIEFLYSTDDCPLPNKFLSLRAMPTTSYRPTFQPQARPPG</sequence>
<dbReference type="PANTHER" id="PTHR11960:SF73">
    <property type="entry name" value="TRANSLATION INITIATION FACTOR 4E, PUTATIVE-RELATED"/>
    <property type="match status" value="1"/>
</dbReference>
<proteinExistence type="inferred from homology"/>
<protein>
    <submittedName>
        <fullName evidence="2">Translation initiation factor eIF 4e-like domain-containing protein</fullName>
    </submittedName>
</protein>
<organism evidence="2 3">
    <name type="scientific">Mycena maculata</name>
    <dbReference type="NCBI Taxonomy" id="230809"/>
    <lineage>
        <taxon>Eukaryota</taxon>
        <taxon>Fungi</taxon>
        <taxon>Dikarya</taxon>
        <taxon>Basidiomycota</taxon>
        <taxon>Agaricomycotina</taxon>
        <taxon>Agaricomycetes</taxon>
        <taxon>Agaricomycetidae</taxon>
        <taxon>Agaricales</taxon>
        <taxon>Marasmiineae</taxon>
        <taxon>Mycenaceae</taxon>
        <taxon>Mycena</taxon>
    </lineage>
</organism>